<organism evidence="3 4">
    <name type="scientific">Aequitasia blattaphilus</name>
    <dbReference type="NCBI Taxonomy" id="2949332"/>
    <lineage>
        <taxon>Bacteria</taxon>
        <taxon>Bacillati</taxon>
        <taxon>Bacillota</taxon>
        <taxon>Clostridia</taxon>
        <taxon>Lachnospirales</taxon>
        <taxon>Lachnospiraceae</taxon>
        <taxon>Aequitasia</taxon>
    </lineage>
</organism>
<evidence type="ECO:0000313" key="4">
    <source>
        <dbReference type="Proteomes" id="UP001523566"/>
    </source>
</evidence>
<sequence length="80" mass="8667">METRHLIELAVVIGMGVTGFGLRRYTSTKLKDLEGNSVIKKKKDAKGNVIEGTDDEAKEKGHYQETLDDGSTSGDSPPDS</sequence>
<feature type="compositionally biased region" description="Low complexity" evidence="1">
    <location>
        <begin position="69"/>
        <end position="80"/>
    </location>
</feature>
<evidence type="ECO:0000313" key="3">
    <source>
        <dbReference type="EMBL" id="MCP1102427.1"/>
    </source>
</evidence>
<evidence type="ECO:0000256" key="1">
    <source>
        <dbReference type="SAM" id="MobiDB-lite"/>
    </source>
</evidence>
<name>A0ABT1ED80_9FIRM</name>
<dbReference type="EMBL" id="JAMZFW010000010">
    <property type="protein sequence ID" value="MCP1102427.1"/>
    <property type="molecule type" value="Genomic_DNA"/>
</dbReference>
<keyword evidence="2" id="KW-0472">Membrane</keyword>
<keyword evidence="2" id="KW-0812">Transmembrane</keyword>
<gene>
    <name evidence="3" type="ORF">NK125_08385</name>
</gene>
<reference evidence="3 4" key="1">
    <citation type="journal article" date="2022" name="Genome Biol. Evol.">
        <title>Host diet, physiology and behaviors set the stage for Lachnospiraceae cladogenesis.</title>
        <authorList>
            <person name="Vera-Ponce De Leon A."/>
            <person name="Schneider M."/>
            <person name="Jahnes B.C."/>
            <person name="Sadowski V."/>
            <person name="Camuy-Velez L.A."/>
            <person name="Duan J."/>
            <person name="Sabree Z.L."/>
        </authorList>
    </citation>
    <scope>NUCLEOTIDE SEQUENCE [LARGE SCALE GENOMIC DNA]</scope>
    <source>
        <strain evidence="3 4">PAL113</strain>
    </source>
</reference>
<comment type="caution">
    <text evidence="3">The sequence shown here is derived from an EMBL/GenBank/DDBJ whole genome shotgun (WGS) entry which is preliminary data.</text>
</comment>
<keyword evidence="2" id="KW-1133">Transmembrane helix</keyword>
<feature type="transmembrane region" description="Helical" evidence="2">
    <location>
        <begin position="6"/>
        <end position="22"/>
    </location>
</feature>
<dbReference type="RefSeq" id="WP_262066212.1">
    <property type="nucleotide sequence ID" value="NZ_JAMXOD010000010.1"/>
</dbReference>
<keyword evidence="4" id="KW-1185">Reference proteome</keyword>
<dbReference type="Proteomes" id="UP001523566">
    <property type="component" value="Unassembled WGS sequence"/>
</dbReference>
<feature type="region of interest" description="Disordered" evidence="1">
    <location>
        <begin position="44"/>
        <end position="80"/>
    </location>
</feature>
<evidence type="ECO:0000256" key="2">
    <source>
        <dbReference type="SAM" id="Phobius"/>
    </source>
</evidence>
<feature type="compositionally biased region" description="Basic and acidic residues" evidence="1">
    <location>
        <begin position="55"/>
        <end position="65"/>
    </location>
</feature>
<proteinExistence type="predicted"/>
<accession>A0ABT1ED80</accession>
<protein>
    <submittedName>
        <fullName evidence="3">Uncharacterized protein</fullName>
    </submittedName>
</protein>